<reference evidence="1 2" key="1">
    <citation type="submission" date="2019-05" db="EMBL/GenBank/DDBJ databases">
        <title>We sequenced the genome of Paenibacillus hemerocallicola KCTC 33185 for further insight into its adaptation and study the phylogeny of Paenibacillus.</title>
        <authorList>
            <person name="Narsing Rao M.P."/>
        </authorList>
    </citation>
    <scope>NUCLEOTIDE SEQUENCE [LARGE SCALE GENOMIC DNA]</scope>
    <source>
        <strain evidence="1 2">KCTC 33185</strain>
    </source>
</reference>
<keyword evidence="1" id="KW-0547">Nucleotide-binding</keyword>
<keyword evidence="2" id="KW-1185">Reference proteome</keyword>
<evidence type="ECO:0000313" key="1">
    <source>
        <dbReference type="EMBL" id="TNJ68192.1"/>
    </source>
</evidence>
<evidence type="ECO:0000313" key="2">
    <source>
        <dbReference type="Proteomes" id="UP000307943"/>
    </source>
</evidence>
<protein>
    <submittedName>
        <fullName evidence="1">ABC transporter ATP-binding protein</fullName>
    </submittedName>
</protein>
<dbReference type="Proteomes" id="UP000307943">
    <property type="component" value="Unassembled WGS sequence"/>
</dbReference>
<dbReference type="EMBL" id="VDCQ01000001">
    <property type="protein sequence ID" value="TNJ68192.1"/>
    <property type="molecule type" value="Genomic_DNA"/>
</dbReference>
<dbReference type="OrthoDB" id="2673143at2"/>
<accession>A0A5C4THH1</accession>
<gene>
    <name evidence="1" type="ORF">FE784_00565</name>
</gene>
<name>A0A5C4THH1_9BACL</name>
<organism evidence="1 2">
    <name type="scientific">Paenibacillus hemerocallicola</name>
    <dbReference type="NCBI Taxonomy" id="1172614"/>
    <lineage>
        <taxon>Bacteria</taxon>
        <taxon>Bacillati</taxon>
        <taxon>Bacillota</taxon>
        <taxon>Bacilli</taxon>
        <taxon>Bacillales</taxon>
        <taxon>Paenibacillaceae</taxon>
        <taxon>Paenibacillus</taxon>
    </lineage>
</organism>
<sequence>MRPEQMDFQVELLASCRRQLIEDGLMVLGDSGYECTEKGKLLVQKELRRYQMRPAMMVLIETEIMTLNECSVW</sequence>
<comment type="caution">
    <text evidence="1">The sequence shown here is derived from an EMBL/GenBank/DDBJ whole genome shotgun (WGS) entry which is preliminary data.</text>
</comment>
<proteinExistence type="predicted"/>
<keyword evidence="1" id="KW-0067">ATP-binding</keyword>
<dbReference type="GO" id="GO:0005524">
    <property type="term" value="F:ATP binding"/>
    <property type="evidence" value="ECO:0007669"/>
    <property type="project" value="UniProtKB-KW"/>
</dbReference>
<dbReference type="AlphaFoldDB" id="A0A5C4THH1"/>
<dbReference type="RefSeq" id="WP_139600169.1">
    <property type="nucleotide sequence ID" value="NZ_VDCQ01000001.1"/>
</dbReference>